<dbReference type="Proteomes" id="UP000075882">
    <property type="component" value="Unassembled WGS sequence"/>
</dbReference>
<reference evidence="2" key="1">
    <citation type="submission" date="2022-08" db="UniProtKB">
        <authorList>
            <consortium name="EnsemblMetazoa"/>
        </authorList>
    </citation>
    <scope>IDENTIFICATION</scope>
</reference>
<evidence type="ECO:0000313" key="2">
    <source>
        <dbReference type="EnsemblMetazoa" id="ACOM025947-PA.1"/>
    </source>
</evidence>
<sequence>MSCESKLATGSRSPVVTTTGCCWKKRSRIDNDARGCGNGTASAPTPPAPPPPAVLLAAPALVMFSMENLLERRASTDDVEDDDCCVRVVAINCDDCSFPIEALGDGTVPLSELIGLESIASSRVVGSASSCRTSTGDGGSTDVPSSRSPSWYSSVSDTNMAPSGVCRLMLSGVSSVPDDISSPSEPPPGAGTAGFGATFDVLDRPASFFMKLAARLGLRAFFCRCLSFPSSSISSSDRAPNIAASRTGSSLIAGRLSVDLSTVSIDVSVAVGEAGGGGGDGVAGSRSSVPPLTTPESPPSELVSDDLADESLRPPRFGISFCALVRSFLNDRPRFFFGFFSGELSPASDMDTSESTTTNSTGLSSDSPRKIAPTAHIRTRILYTVPTGVGGFSPMKFNGSRFRSREDWRRNLRKGPDSRGPPSSSQLSSEPFVWRLAAATAVITVVTIATN</sequence>
<feature type="region of interest" description="Disordered" evidence="1">
    <location>
        <begin position="130"/>
        <end position="154"/>
    </location>
</feature>
<proteinExistence type="predicted"/>
<feature type="compositionally biased region" description="Low complexity" evidence="1">
    <location>
        <begin position="145"/>
        <end position="154"/>
    </location>
</feature>
<organism evidence="2">
    <name type="scientific">Anopheles coluzzii</name>
    <name type="common">African malaria mosquito</name>
    <dbReference type="NCBI Taxonomy" id="1518534"/>
    <lineage>
        <taxon>Eukaryota</taxon>
        <taxon>Metazoa</taxon>
        <taxon>Ecdysozoa</taxon>
        <taxon>Arthropoda</taxon>
        <taxon>Hexapoda</taxon>
        <taxon>Insecta</taxon>
        <taxon>Pterygota</taxon>
        <taxon>Neoptera</taxon>
        <taxon>Endopterygota</taxon>
        <taxon>Diptera</taxon>
        <taxon>Nematocera</taxon>
        <taxon>Culicoidea</taxon>
        <taxon>Culicidae</taxon>
        <taxon>Anophelinae</taxon>
        <taxon>Anopheles</taxon>
    </lineage>
</organism>
<dbReference type="AlphaFoldDB" id="A0A8W7P6U0"/>
<accession>A0A8W7P6U0</accession>
<feature type="region of interest" description="Disordered" evidence="1">
    <location>
        <begin position="276"/>
        <end position="306"/>
    </location>
</feature>
<evidence type="ECO:0000256" key="1">
    <source>
        <dbReference type="SAM" id="MobiDB-lite"/>
    </source>
</evidence>
<dbReference type="EnsemblMetazoa" id="ACOM025947-RA">
    <property type="protein sequence ID" value="ACOM025947-PA.1"/>
    <property type="gene ID" value="ACOM025947"/>
</dbReference>
<protein>
    <submittedName>
        <fullName evidence="2">Uncharacterized protein</fullName>
    </submittedName>
</protein>
<name>A0A8W7P6U0_ANOCL</name>
<feature type="compositionally biased region" description="Polar residues" evidence="1">
    <location>
        <begin position="353"/>
        <end position="366"/>
    </location>
</feature>
<feature type="region of interest" description="Disordered" evidence="1">
    <location>
        <begin position="347"/>
        <end position="369"/>
    </location>
</feature>